<accession>A0A0C3PEG4</accession>
<gene>
    <name evidence="2" type="ORF">PHLGIDRAFT_223903</name>
</gene>
<keyword evidence="3" id="KW-1185">Reference proteome</keyword>
<name>A0A0C3PEG4_PHLG1</name>
<dbReference type="EMBL" id="KN840599">
    <property type="protein sequence ID" value="KIP03813.1"/>
    <property type="molecule type" value="Genomic_DNA"/>
</dbReference>
<evidence type="ECO:0000256" key="1">
    <source>
        <dbReference type="SAM" id="MobiDB-lite"/>
    </source>
</evidence>
<dbReference type="Proteomes" id="UP000053257">
    <property type="component" value="Unassembled WGS sequence"/>
</dbReference>
<proteinExistence type="predicted"/>
<sequence>MYISTNQHSSIPCLSSYANATSRRTSELRVMTVTRRRSESERALGSMYDHDPIEPTVPRKHGEEDYSTNSFEWVESFELPN</sequence>
<protein>
    <submittedName>
        <fullName evidence="2">Uncharacterized protein</fullName>
    </submittedName>
</protein>
<evidence type="ECO:0000313" key="3">
    <source>
        <dbReference type="Proteomes" id="UP000053257"/>
    </source>
</evidence>
<feature type="compositionally biased region" description="Basic and acidic residues" evidence="1">
    <location>
        <begin position="36"/>
        <end position="53"/>
    </location>
</feature>
<evidence type="ECO:0000313" key="2">
    <source>
        <dbReference type="EMBL" id="KIP03813.1"/>
    </source>
</evidence>
<feature type="region of interest" description="Disordered" evidence="1">
    <location>
        <begin position="24"/>
        <end position="65"/>
    </location>
</feature>
<reference evidence="2 3" key="1">
    <citation type="journal article" date="2014" name="PLoS Genet.">
        <title>Analysis of the Phlebiopsis gigantea genome, transcriptome and secretome provides insight into its pioneer colonization strategies of wood.</title>
        <authorList>
            <person name="Hori C."/>
            <person name="Ishida T."/>
            <person name="Igarashi K."/>
            <person name="Samejima M."/>
            <person name="Suzuki H."/>
            <person name="Master E."/>
            <person name="Ferreira P."/>
            <person name="Ruiz-Duenas F.J."/>
            <person name="Held B."/>
            <person name="Canessa P."/>
            <person name="Larrondo L.F."/>
            <person name="Schmoll M."/>
            <person name="Druzhinina I.S."/>
            <person name="Kubicek C.P."/>
            <person name="Gaskell J.A."/>
            <person name="Kersten P."/>
            <person name="St John F."/>
            <person name="Glasner J."/>
            <person name="Sabat G."/>
            <person name="Splinter BonDurant S."/>
            <person name="Syed K."/>
            <person name="Yadav J."/>
            <person name="Mgbeahuruike A.C."/>
            <person name="Kovalchuk A."/>
            <person name="Asiegbu F.O."/>
            <person name="Lackner G."/>
            <person name="Hoffmeister D."/>
            <person name="Rencoret J."/>
            <person name="Gutierrez A."/>
            <person name="Sun H."/>
            <person name="Lindquist E."/>
            <person name="Barry K."/>
            <person name="Riley R."/>
            <person name="Grigoriev I.V."/>
            <person name="Henrissat B."/>
            <person name="Kues U."/>
            <person name="Berka R.M."/>
            <person name="Martinez A.T."/>
            <person name="Covert S.F."/>
            <person name="Blanchette R.A."/>
            <person name="Cullen D."/>
        </authorList>
    </citation>
    <scope>NUCLEOTIDE SEQUENCE [LARGE SCALE GENOMIC DNA]</scope>
    <source>
        <strain evidence="2 3">11061_1 CR5-6</strain>
    </source>
</reference>
<organism evidence="2 3">
    <name type="scientific">Phlebiopsis gigantea (strain 11061_1 CR5-6)</name>
    <name type="common">White-rot fungus</name>
    <name type="synonym">Peniophora gigantea</name>
    <dbReference type="NCBI Taxonomy" id="745531"/>
    <lineage>
        <taxon>Eukaryota</taxon>
        <taxon>Fungi</taxon>
        <taxon>Dikarya</taxon>
        <taxon>Basidiomycota</taxon>
        <taxon>Agaricomycotina</taxon>
        <taxon>Agaricomycetes</taxon>
        <taxon>Polyporales</taxon>
        <taxon>Phanerochaetaceae</taxon>
        <taxon>Phlebiopsis</taxon>
    </lineage>
</organism>
<dbReference type="HOGENOM" id="CLU_2574667_0_0_1"/>
<dbReference type="AlphaFoldDB" id="A0A0C3PEG4"/>